<feature type="transmembrane region" description="Helical" evidence="1">
    <location>
        <begin position="461"/>
        <end position="478"/>
    </location>
</feature>
<evidence type="ECO:0000259" key="4">
    <source>
        <dbReference type="Pfam" id="PF20990"/>
    </source>
</evidence>
<keyword evidence="1" id="KW-0812">Transmembrane</keyword>
<protein>
    <recommendedName>
        <fullName evidence="7">DUF2207 domain-containing protein</fullName>
    </recommendedName>
</protein>
<comment type="caution">
    <text evidence="5">The sequence shown here is derived from an EMBL/GenBank/DDBJ whole genome shotgun (WGS) entry which is preliminary data.</text>
</comment>
<dbReference type="InterPro" id="IPR048389">
    <property type="entry name" value="YciQ-like_C"/>
</dbReference>
<organism evidence="5 6">
    <name type="scientific">Enemella evansiae</name>
    <dbReference type="NCBI Taxonomy" id="2016499"/>
    <lineage>
        <taxon>Bacteria</taxon>
        <taxon>Bacillati</taxon>
        <taxon>Actinomycetota</taxon>
        <taxon>Actinomycetes</taxon>
        <taxon>Propionibacteriales</taxon>
        <taxon>Propionibacteriaceae</taxon>
        <taxon>Enemella</taxon>
    </lineage>
</organism>
<feature type="transmembrane region" description="Helical" evidence="1">
    <location>
        <begin position="250"/>
        <end position="271"/>
    </location>
</feature>
<keyword evidence="2" id="KW-0732">Signal</keyword>
<evidence type="ECO:0000313" key="6">
    <source>
        <dbReference type="Proteomes" id="UP000215896"/>
    </source>
</evidence>
<dbReference type="InterPro" id="IPR018702">
    <property type="entry name" value="DUF2207"/>
</dbReference>
<feature type="chain" id="PRO_5012151779" description="DUF2207 domain-containing protein" evidence="2">
    <location>
        <begin position="24"/>
        <end position="623"/>
    </location>
</feature>
<feature type="domain" description="DUF2207" evidence="3">
    <location>
        <begin position="28"/>
        <end position="220"/>
    </location>
</feature>
<keyword evidence="1" id="KW-0472">Membrane</keyword>
<feature type="signal peptide" evidence="2">
    <location>
        <begin position="1"/>
        <end position="23"/>
    </location>
</feature>
<sequence length="623" mass="65462">MLLLGALLVLAPGAPQLAPLAHAAPGDSISEFDISYTVNTDGSVSATETITYNFAGSNRHGIYRQLVSREPYGNDEQDAVYDYSDIRVSSPTGASANYTTSTLGEGSRNEKLQLQIGSQNQTVDSTETYVINYKVTGAMRTSGDYDEFYWDATGFDWDATIDNATVKVEVPGGAQEVSCFTGPPGRNQTTECTSKTITDQVAEFSQSDIADGSGLTVGVKITPGLVANPNPILVQNADQAAQDKQTRNTIIGAGAAGLSAIFAPLLGWLYWRRRGRDERFVGVPPGTIPPAGSNAPVALQQGKVTIPVAFSPPRIPVGEAGMVKDGVVDIADTTATLIDLATRGALTLSPEGESSKVYVATLRDPSVATAPHEVAMLNELFEGRPPGAVASLGDRGTLTDAHDATTRELRKQVRAQGWFTQMPKNIAVGKKSRVPGGLFGILIMAWVVMGNAVVWSVIGGIWPLLLAVIPIVITMLVVRRKLRRGQRTAVGRAVTDQVEGFRIYLATAEADQLKFEEGEDIFSKYLPWAIIFGLTERWAKLCGELIAAGRIPNVAPGWYYGDFTTFNILALNSTLSTAATPMPAPSAGGGSGWSSGAGFGGGSSFGGGGFSGGGGGGGGGGSW</sequence>
<name>A0A255GF83_9ACTN</name>
<dbReference type="EMBL" id="NMVO01000012">
    <property type="protein sequence ID" value="OYO14509.1"/>
    <property type="molecule type" value="Genomic_DNA"/>
</dbReference>
<gene>
    <name evidence="5" type="ORF">CGZ94_07915</name>
</gene>
<accession>A0A255GF83</accession>
<feature type="transmembrane region" description="Helical" evidence="1">
    <location>
        <begin position="434"/>
        <end position="455"/>
    </location>
</feature>
<dbReference type="AlphaFoldDB" id="A0A255GF83"/>
<evidence type="ECO:0000259" key="3">
    <source>
        <dbReference type="Pfam" id="PF09972"/>
    </source>
</evidence>
<evidence type="ECO:0000313" key="5">
    <source>
        <dbReference type="EMBL" id="OYO14509.1"/>
    </source>
</evidence>
<feature type="domain" description="Predicted membrane protein YciQ-like C-terminal" evidence="4">
    <location>
        <begin position="312"/>
        <end position="540"/>
    </location>
</feature>
<keyword evidence="6" id="KW-1185">Reference proteome</keyword>
<evidence type="ECO:0000256" key="1">
    <source>
        <dbReference type="SAM" id="Phobius"/>
    </source>
</evidence>
<reference evidence="5 6" key="1">
    <citation type="submission" date="2017-07" db="EMBL/GenBank/DDBJ databases">
        <title>Draft whole genome sequences of clinical Proprionibacteriaceae strains.</title>
        <authorList>
            <person name="Bernier A.-M."/>
            <person name="Bernard K."/>
            <person name="Domingo M.-C."/>
        </authorList>
    </citation>
    <scope>NUCLEOTIDE SEQUENCE [LARGE SCALE GENOMIC DNA]</scope>
    <source>
        <strain evidence="5 6">NML 030167</strain>
    </source>
</reference>
<evidence type="ECO:0000256" key="2">
    <source>
        <dbReference type="SAM" id="SignalP"/>
    </source>
</evidence>
<keyword evidence="1" id="KW-1133">Transmembrane helix</keyword>
<proteinExistence type="predicted"/>
<dbReference type="Pfam" id="PF09972">
    <property type="entry name" value="DUF2207"/>
    <property type="match status" value="1"/>
</dbReference>
<dbReference type="Proteomes" id="UP000215896">
    <property type="component" value="Unassembled WGS sequence"/>
</dbReference>
<dbReference type="Pfam" id="PF20990">
    <property type="entry name" value="DUF2207_C"/>
    <property type="match status" value="1"/>
</dbReference>
<evidence type="ECO:0008006" key="7">
    <source>
        <dbReference type="Google" id="ProtNLM"/>
    </source>
</evidence>